<dbReference type="InterPro" id="IPR011701">
    <property type="entry name" value="MFS"/>
</dbReference>
<feature type="transmembrane region" description="Helical" evidence="6">
    <location>
        <begin position="80"/>
        <end position="110"/>
    </location>
</feature>
<keyword evidence="4 6" id="KW-1133">Transmembrane helix</keyword>
<keyword evidence="2" id="KW-1003">Cell membrane</keyword>
<evidence type="ECO:0000256" key="4">
    <source>
        <dbReference type="ARBA" id="ARBA00022989"/>
    </source>
</evidence>
<accession>A0A6P2C014</accession>
<feature type="transmembrane region" description="Helical" evidence="6">
    <location>
        <begin position="338"/>
        <end position="361"/>
    </location>
</feature>
<protein>
    <submittedName>
        <fullName evidence="7">MFS transporter</fullName>
    </submittedName>
</protein>
<dbReference type="GO" id="GO:0005886">
    <property type="term" value="C:plasma membrane"/>
    <property type="evidence" value="ECO:0007669"/>
    <property type="project" value="UniProtKB-SubCell"/>
</dbReference>
<proteinExistence type="predicted"/>
<feature type="transmembrane region" description="Helical" evidence="6">
    <location>
        <begin position="306"/>
        <end position="326"/>
    </location>
</feature>
<evidence type="ECO:0000313" key="7">
    <source>
        <dbReference type="EMBL" id="TVZ04759.1"/>
    </source>
</evidence>
<evidence type="ECO:0000256" key="2">
    <source>
        <dbReference type="ARBA" id="ARBA00022475"/>
    </source>
</evidence>
<dbReference type="InterPro" id="IPR036259">
    <property type="entry name" value="MFS_trans_sf"/>
</dbReference>
<dbReference type="EMBL" id="RPFW01000002">
    <property type="protein sequence ID" value="TVZ04759.1"/>
    <property type="molecule type" value="Genomic_DNA"/>
</dbReference>
<feature type="transmembrane region" description="Helical" evidence="6">
    <location>
        <begin position="47"/>
        <end position="68"/>
    </location>
</feature>
<organism evidence="7 8">
    <name type="scientific">Trebonia kvetii</name>
    <dbReference type="NCBI Taxonomy" id="2480626"/>
    <lineage>
        <taxon>Bacteria</taxon>
        <taxon>Bacillati</taxon>
        <taxon>Actinomycetota</taxon>
        <taxon>Actinomycetes</taxon>
        <taxon>Streptosporangiales</taxon>
        <taxon>Treboniaceae</taxon>
        <taxon>Trebonia</taxon>
    </lineage>
</organism>
<comment type="subcellular location">
    <subcellularLocation>
        <location evidence="1">Cell membrane</location>
        <topology evidence="1">Multi-pass membrane protein</topology>
    </subcellularLocation>
</comment>
<dbReference type="SUPFAM" id="SSF103473">
    <property type="entry name" value="MFS general substrate transporter"/>
    <property type="match status" value="1"/>
</dbReference>
<evidence type="ECO:0000256" key="3">
    <source>
        <dbReference type="ARBA" id="ARBA00022692"/>
    </source>
</evidence>
<name>A0A6P2C014_9ACTN</name>
<feature type="transmembrane region" description="Helical" evidence="6">
    <location>
        <begin position="367"/>
        <end position="388"/>
    </location>
</feature>
<dbReference type="CDD" id="cd06173">
    <property type="entry name" value="MFS_MefA_like"/>
    <property type="match status" value="1"/>
</dbReference>
<keyword evidence="5 6" id="KW-0472">Membrane</keyword>
<feature type="transmembrane region" description="Helical" evidence="6">
    <location>
        <begin position="17"/>
        <end position="41"/>
    </location>
</feature>
<evidence type="ECO:0000313" key="8">
    <source>
        <dbReference type="Proteomes" id="UP000460272"/>
    </source>
</evidence>
<dbReference type="Proteomes" id="UP000460272">
    <property type="component" value="Unassembled WGS sequence"/>
</dbReference>
<keyword evidence="8" id="KW-1185">Reference proteome</keyword>
<feature type="transmembrane region" description="Helical" evidence="6">
    <location>
        <begin position="284"/>
        <end position="300"/>
    </location>
</feature>
<dbReference type="OrthoDB" id="3227279at2"/>
<dbReference type="Gene3D" id="1.20.1250.20">
    <property type="entry name" value="MFS general substrate transporter like domains"/>
    <property type="match status" value="1"/>
</dbReference>
<comment type="caution">
    <text evidence="7">The sequence shown here is derived from an EMBL/GenBank/DDBJ whole genome shotgun (WGS) entry which is preliminary data.</text>
</comment>
<dbReference type="RefSeq" id="WP_145852467.1">
    <property type="nucleotide sequence ID" value="NZ_RPFW01000002.1"/>
</dbReference>
<gene>
    <name evidence="7" type="ORF">EAS64_08850</name>
</gene>
<keyword evidence="3 6" id="KW-0812">Transmembrane</keyword>
<reference evidence="7 8" key="1">
    <citation type="submission" date="2018-11" db="EMBL/GenBank/DDBJ databases">
        <title>Trebonia kvetii gen.nov., sp.nov., a novel acidophilic actinobacterium, and proposal of the new actinobacterial family Treboniaceae fam. nov.</title>
        <authorList>
            <person name="Rapoport D."/>
            <person name="Sagova-Mareckova M."/>
            <person name="Sedlacek I."/>
            <person name="Provaznik J."/>
            <person name="Kralova S."/>
            <person name="Pavlinic D."/>
            <person name="Benes V."/>
            <person name="Kopecky J."/>
        </authorList>
    </citation>
    <scope>NUCLEOTIDE SEQUENCE [LARGE SCALE GENOMIC DNA]</scope>
    <source>
        <strain evidence="7 8">15Tr583</strain>
    </source>
</reference>
<feature type="transmembrane region" description="Helical" evidence="6">
    <location>
        <begin position="160"/>
        <end position="185"/>
    </location>
</feature>
<dbReference type="PANTHER" id="PTHR23513:SF11">
    <property type="entry name" value="STAPHYLOFERRIN A TRANSPORTER"/>
    <property type="match status" value="1"/>
</dbReference>
<dbReference type="GO" id="GO:0022857">
    <property type="term" value="F:transmembrane transporter activity"/>
    <property type="evidence" value="ECO:0007669"/>
    <property type="project" value="InterPro"/>
</dbReference>
<evidence type="ECO:0000256" key="6">
    <source>
        <dbReference type="SAM" id="Phobius"/>
    </source>
</evidence>
<sequence length="401" mass="40116">MPEVSYRAALAVPEFRALFAAAATAITAQVVASVVLTVLVFDRTRSPLLSAATFTLGFLPFLVTGTVLSGVVDRVPPRRLLASCALGSAGLTAVMALPGIPVAGLFALLVGTGTLSGFGNAAQAALVRSVVPEPAYVPARSLVRIAVQGAQLGGNPVGGLLFVTLSASGSFLASAALLAAAAALARFGIRSHPATGPADGTALLRDSLHGVRDVFAQARLRRLLLLGWLAPAFFVAPEALAAPYIAGRGASPALVGWWLAALPVGIITGDLIGVTFLSARRQRLLVGAAAAASFVPYLVFAATPPIAVALPLLALSGTCSLYSLGLDGMVRQVAPEHLFARAMAVNSAGLLTLQALGFAFAGALGAVTGPGAAIAIAGVCGIVAVACLHPRAIAGAAATVS</sequence>
<feature type="transmembrane region" description="Helical" evidence="6">
    <location>
        <begin position="257"/>
        <end position="277"/>
    </location>
</feature>
<evidence type="ECO:0000256" key="1">
    <source>
        <dbReference type="ARBA" id="ARBA00004651"/>
    </source>
</evidence>
<feature type="transmembrane region" description="Helical" evidence="6">
    <location>
        <begin position="223"/>
        <end position="245"/>
    </location>
</feature>
<dbReference type="AlphaFoldDB" id="A0A6P2C014"/>
<dbReference type="Pfam" id="PF07690">
    <property type="entry name" value="MFS_1"/>
    <property type="match status" value="1"/>
</dbReference>
<evidence type="ECO:0000256" key="5">
    <source>
        <dbReference type="ARBA" id="ARBA00023136"/>
    </source>
</evidence>
<dbReference type="PANTHER" id="PTHR23513">
    <property type="entry name" value="INTEGRAL MEMBRANE EFFLUX PROTEIN-RELATED"/>
    <property type="match status" value="1"/>
</dbReference>